<dbReference type="EC" id="2.1.1.297" evidence="1"/>
<dbReference type="EMBL" id="BAABLM010000004">
    <property type="protein sequence ID" value="GAA4678215.1"/>
    <property type="molecule type" value="Genomic_DNA"/>
</dbReference>
<dbReference type="PANTHER" id="PTHR18895:SF74">
    <property type="entry name" value="MTRF1L RELEASE FACTOR GLUTAMINE METHYLTRANSFERASE"/>
    <property type="match status" value="1"/>
</dbReference>
<dbReference type="PANTHER" id="PTHR18895">
    <property type="entry name" value="HEMK METHYLTRANSFERASE"/>
    <property type="match status" value="1"/>
</dbReference>
<proteinExistence type="predicted"/>
<evidence type="ECO:0000313" key="7">
    <source>
        <dbReference type="EMBL" id="GAA4678215.1"/>
    </source>
</evidence>
<protein>
    <recommendedName>
        <fullName evidence="1">peptide chain release factor N(5)-glutamine methyltransferase</fullName>
        <ecNumber evidence="1">2.1.1.297</ecNumber>
    </recommendedName>
</protein>
<gene>
    <name evidence="7" type="ORF">GCM10025780_23920</name>
</gene>
<evidence type="ECO:0000256" key="4">
    <source>
        <dbReference type="ARBA" id="ARBA00022691"/>
    </source>
</evidence>
<dbReference type="RefSeq" id="WP_345376113.1">
    <property type="nucleotide sequence ID" value="NZ_BAABLM010000004.1"/>
</dbReference>
<accession>A0ABP8W1P1</accession>
<dbReference type="InterPro" id="IPR004556">
    <property type="entry name" value="HemK-like"/>
</dbReference>
<comment type="caution">
    <text evidence="7">The sequence shown here is derived from an EMBL/GenBank/DDBJ whole genome shotgun (WGS) entry which is preliminary data.</text>
</comment>
<comment type="catalytic activity">
    <reaction evidence="5">
        <text>L-glutaminyl-[peptide chain release factor] + S-adenosyl-L-methionine = N(5)-methyl-L-glutaminyl-[peptide chain release factor] + S-adenosyl-L-homocysteine + H(+)</text>
        <dbReference type="Rhea" id="RHEA:42896"/>
        <dbReference type="Rhea" id="RHEA-COMP:10271"/>
        <dbReference type="Rhea" id="RHEA-COMP:10272"/>
        <dbReference type="ChEBI" id="CHEBI:15378"/>
        <dbReference type="ChEBI" id="CHEBI:30011"/>
        <dbReference type="ChEBI" id="CHEBI:57856"/>
        <dbReference type="ChEBI" id="CHEBI:59789"/>
        <dbReference type="ChEBI" id="CHEBI:61891"/>
        <dbReference type="EC" id="2.1.1.297"/>
    </reaction>
</comment>
<dbReference type="Proteomes" id="UP001501295">
    <property type="component" value="Unassembled WGS sequence"/>
</dbReference>
<keyword evidence="8" id="KW-1185">Reference proteome</keyword>
<dbReference type="InterPro" id="IPR007848">
    <property type="entry name" value="Small_mtfrase_dom"/>
</dbReference>
<dbReference type="NCBIfam" id="TIGR03704">
    <property type="entry name" value="PrmC_rel_meth"/>
    <property type="match status" value="1"/>
</dbReference>
<evidence type="ECO:0000313" key="8">
    <source>
        <dbReference type="Proteomes" id="UP001501295"/>
    </source>
</evidence>
<organism evidence="7 8">
    <name type="scientific">Frondihabitans cladoniiphilus</name>
    <dbReference type="NCBI Taxonomy" id="715785"/>
    <lineage>
        <taxon>Bacteria</taxon>
        <taxon>Bacillati</taxon>
        <taxon>Actinomycetota</taxon>
        <taxon>Actinomycetes</taxon>
        <taxon>Micrococcales</taxon>
        <taxon>Microbacteriaceae</taxon>
        <taxon>Frondihabitans</taxon>
    </lineage>
</organism>
<dbReference type="NCBIfam" id="TIGR00536">
    <property type="entry name" value="hemK_fam"/>
    <property type="match status" value="1"/>
</dbReference>
<dbReference type="SUPFAM" id="SSF53335">
    <property type="entry name" value="S-adenosyl-L-methionine-dependent methyltransferases"/>
    <property type="match status" value="1"/>
</dbReference>
<name>A0ABP8W1P1_9MICO</name>
<keyword evidence="2" id="KW-0489">Methyltransferase</keyword>
<dbReference type="InterPro" id="IPR022446">
    <property type="entry name" value="MeTrfrase_put"/>
</dbReference>
<evidence type="ECO:0000256" key="3">
    <source>
        <dbReference type="ARBA" id="ARBA00022679"/>
    </source>
</evidence>
<reference evidence="8" key="1">
    <citation type="journal article" date="2019" name="Int. J. Syst. Evol. Microbiol.">
        <title>The Global Catalogue of Microorganisms (GCM) 10K type strain sequencing project: providing services to taxonomists for standard genome sequencing and annotation.</title>
        <authorList>
            <consortium name="The Broad Institute Genomics Platform"/>
            <consortium name="The Broad Institute Genome Sequencing Center for Infectious Disease"/>
            <person name="Wu L."/>
            <person name="Ma J."/>
        </authorList>
    </citation>
    <scope>NUCLEOTIDE SEQUENCE [LARGE SCALE GENOMIC DNA]</scope>
    <source>
        <strain evidence="8">JCM 18956</strain>
    </source>
</reference>
<feature type="domain" description="Methyltransferase small" evidence="6">
    <location>
        <begin position="93"/>
        <end position="176"/>
    </location>
</feature>
<sequence length="277" mass="29505">MPTDPRELVARLRAAGCVYAEDEARLLIEAAADDDDLARMLGLRVDGEPLEHVLGWAEFDGLRIRVGAGVFVPRRRTVFLVETAWAGIPRFSPDRALRVLDLCCGSGAAGAALEARAEAAGVLVEVHAADLEPAAVAMARTNLSHPERVTEGDLFEAVPRDYLGRFDVILANAPYVPTDELAFMPVEARDHEPRSALDGGPGGTALHERIARDAPAWLAPDGRLLIETSVRQAATTRAFVAASGLDARILHSDEFDATLVEGAATRFEGAARVGGVG</sequence>
<evidence type="ECO:0000259" key="6">
    <source>
        <dbReference type="Pfam" id="PF05175"/>
    </source>
</evidence>
<evidence type="ECO:0000256" key="1">
    <source>
        <dbReference type="ARBA" id="ARBA00012771"/>
    </source>
</evidence>
<evidence type="ECO:0000256" key="2">
    <source>
        <dbReference type="ARBA" id="ARBA00022603"/>
    </source>
</evidence>
<dbReference type="Gene3D" id="3.40.50.150">
    <property type="entry name" value="Vaccinia Virus protein VP39"/>
    <property type="match status" value="1"/>
</dbReference>
<keyword evidence="4" id="KW-0949">S-adenosyl-L-methionine</keyword>
<dbReference type="InterPro" id="IPR050320">
    <property type="entry name" value="N5-glutamine_MTase"/>
</dbReference>
<keyword evidence="3" id="KW-0808">Transferase</keyword>
<dbReference type="InterPro" id="IPR029063">
    <property type="entry name" value="SAM-dependent_MTases_sf"/>
</dbReference>
<evidence type="ECO:0000256" key="5">
    <source>
        <dbReference type="ARBA" id="ARBA00048391"/>
    </source>
</evidence>
<dbReference type="Pfam" id="PF05175">
    <property type="entry name" value="MTS"/>
    <property type="match status" value="1"/>
</dbReference>